<comment type="function">
    <text evidence="1">Hydrolyzes indole-3-acetamide (IAM) into indole-3-acetic acid (IAA).</text>
</comment>
<protein>
    <recommendedName>
        <fullName evidence="3">Indoleacetamide hydrolase</fullName>
    </recommendedName>
</protein>
<proteinExistence type="inferred from homology"/>
<dbReference type="InterPro" id="IPR020556">
    <property type="entry name" value="Amidase_CS"/>
</dbReference>
<evidence type="ECO:0000259" key="4">
    <source>
        <dbReference type="Pfam" id="PF01425"/>
    </source>
</evidence>
<dbReference type="PANTHER" id="PTHR11895:SF7">
    <property type="entry name" value="GLUTAMYL-TRNA(GLN) AMIDOTRANSFERASE SUBUNIT A, MITOCHONDRIAL"/>
    <property type="match status" value="1"/>
</dbReference>
<dbReference type="GO" id="GO:0004040">
    <property type="term" value="F:amidase activity"/>
    <property type="evidence" value="ECO:0007669"/>
    <property type="project" value="UniProtKB-EC"/>
</dbReference>
<evidence type="ECO:0000256" key="1">
    <source>
        <dbReference type="ARBA" id="ARBA00003871"/>
    </source>
</evidence>
<dbReference type="InterPro" id="IPR000120">
    <property type="entry name" value="Amidase"/>
</dbReference>
<organism evidence="5 6">
    <name type="scientific">Martelella mangrovi</name>
    <dbReference type="NCBI Taxonomy" id="1397477"/>
    <lineage>
        <taxon>Bacteria</taxon>
        <taxon>Pseudomonadati</taxon>
        <taxon>Pseudomonadota</taxon>
        <taxon>Alphaproteobacteria</taxon>
        <taxon>Hyphomicrobiales</taxon>
        <taxon>Aurantimonadaceae</taxon>
        <taxon>Martelella</taxon>
    </lineage>
</organism>
<evidence type="ECO:0000256" key="2">
    <source>
        <dbReference type="ARBA" id="ARBA00009199"/>
    </source>
</evidence>
<dbReference type="RefSeq" id="WP_354432767.1">
    <property type="nucleotide sequence ID" value="NZ_JBEPLY010000001.1"/>
</dbReference>
<comment type="caution">
    <text evidence="5">The sequence shown here is derived from an EMBL/GenBank/DDBJ whole genome shotgun (WGS) entry which is preliminary data.</text>
</comment>
<name>A0ABV2I626_9HYPH</name>
<accession>A0ABV2I626</accession>
<feature type="domain" description="Amidase" evidence="4">
    <location>
        <begin position="26"/>
        <end position="451"/>
    </location>
</feature>
<dbReference type="PROSITE" id="PS00571">
    <property type="entry name" value="AMIDASES"/>
    <property type="match status" value="1"/>
</dbReference>
<dbReference type="NCBIfam" id="NF005687">
    <property type="entry name" value="PRK07487.1"/>
    <property type="match status" value="1"/>
</dbReference>
<gene>
    <name evidence="5" type="ORF">ABID12_000239</name>
</gene>
<dbReference type="SUPFAM" id="SSF75304">
    <property type="entry name" value="Amidase signature (AS) enzymes"/>
    <property type="match status" value="1"/>
</dbReference>
<dbReference type="InterPro" id="IPR036928">
    <property type="entry name" value="AS_sf"/>
</dbReference>
<dbReference type="EMBL" id="JBEPLY010000001">
    <property type="protein sequence ID" value="MET3598318.1"/>
    <property type="molecule type" value="Genomic_DNA"/>
</dbReference>
<sequence length="473" mass="50346">MSDDLWRWSAADLARGIAAGHFTSVEATTSALARMDAVNQPLNAVVDPLHDDAMAAAQAADETLRRTGPLGPLHGVPVTAKINADYGGRATTNGVVAYRDLIAPEDGSVVRNLKASGAVIIGRTNTPCYSMRGFTSNDLHGQTLNPHNPAITAGGSSGGAGAATAAGIGAMGHGNDIGGSVRHPANCNGLYGLRPTAGMAPAFNPSQAAERFIVSQMAAVQGPLARSMEDIRVAMQALSAPDPRDIWQIPAGDEYRVPEHAPCRVAIHAETDESVVDPEVSAAIRHAGEILSDAGYDVVEVAPPSLWEAMEFWLLLLGNEMRAGLGLLMEEHGDWKMKQAYRVLTDGIPEISDRDGFLKAYARRSALLRQWQLFFEEYPLVVTAVTWTRPMPAEHDVSEGLDYDWFRRATAPMSGTPTLGLPGLAAPVNTVPGRPMGVQLLAGRHQDHRLLQAGIVLERAIGQILPVDPVLPA</sequence>
<dbReference type="InterPro" id="IPR023631">
    <property type="entry name" value="Amidase_dom"/>
</dbReference>
<keyword evidence="5" id="KW-0378">Hydrolase</keyword>
<keyword evidence="6" id="KW-1185">Reference proteome</keyword>
<dbReference type="Gene3D" id="3.90.1300.10">
    <property type="entry name" value="Amidase signature (AS) domain"/>
    <property type="match status" value="1"/>
</dbReference>
<dbReference type="PANTHER" id="PTHR11895">
    <property type="entry name" value="TRANSAMIDASE"/>
    <property type="match status" value="1"/>
</dbReference>
<reference evidence="5 6" key="1">
    <citation type="submission" date="2024-06" db="EMBL/GenBank/DDBJ databases">
        <title>Genomic Encyclopedia of Type Strains, Phase IV (KMG-IV): sequencing the most valuable type-strain genomes for metagenomic binning, comparative biology and taxonomic classification.</title>
        <authorList>
            <person name="Goeker M."/>
        </authorList>
    </citation>
    <scope>NUCLEOTIDE SEQUENCE [LARGE SCALE GENOMIC DNA]</scope>
    <source>
        <strain evidence="5 6">DSM 28102</strain>
    </source>
</reference>
<dbReference type="Proteomes" id="UP001549164">
    <property type="component" value="Unassembled WGS sequence"/>
</dbReference>
<evidence type="ECO:0000313" key="5">
    <source>
        <dbReference type="EMBL" id="MET3598318.1"/>
    </source>
</evidence>
<evidence type="ECO:0000256" key="3">
    <source>
        <dbReference type="ARBA" id="ARBA00021874"/>
    </source>
</evidence>
<comment type="similarity">
    <text evidence="2">Belongs to the amidase family.</text>
</comment>
<dbReference type="Pfam" id="PF01425">
    <property type="entry name" value="Amidase"/>
    <property type="match status" value="1"/>
</dbReference>
<evidence type="ECO:0000313" key="6">
    <source>
        <dbReference type="Proteomes" id="UP001549164"/>
    </source>
</evidence>